<evidence type="ECO:0000256" key="8">
    <source>
        <dbReference type="ARBA" id="ARBA00022833"/>
    </source>
</evidence>
<evidence type="ECO:0000256" key="11">
    <source>
        <dbReference type="ARBA" id="ARBA00023146"/>
    </source>
</evidence>
<feature type="binding site" evidence="12">
    <location>
        <position position="223"/>
    </location>
    <ligand>
        <name>Zn(2+)</name>
        <dbReference type="ChEBI" id="CHEBI:29105"/>
    </ligand>
</feature>
<dbReference type="InterPro" id="IPR015803">
    <property type="entry name" value="Cys-tRNA-ligase"/>
</dbReference>
<dbReference type="HAMAP" id="MF_00041">
    <property type="entry name" value="Cys_tRNA_synth"/>
    <property type="match status" value="1"/>
</dbReference>
<evidence type="ECO:0000256" key="12">
    <source>
        <dbReference type="HAMAP-Rule" id="MF_00041"/>
    </source>
</evidence>
<comment type="subcellular location">
    <subcellularLocation>
        <location evidence="1 12">Cytoplasm</location>
    </subcellularLocation>
</comment>
<evidence type="ECO:0000313" key="14">
    <source>
        <dbReference type="EMBL" id="PIR46667.1"/>
    </source>
</evidence>
<feature type="binding site" evidence="12">
    <location>
        <position position="29"/>
    </location>
    <ligand>
        <name>Zn(2+)</name>
        <dbReference type="ChEBI" id="CHEBI:29105"/>
    </ligand>
</feature>
<evidence type="ECO:0000256" key="2">
    <source>
        <dbReference type="ARBA" id="ARBA00005594"/>
    </source>
</evidence>
<keyword evidence="11 12" id="KW-0030">Aminoacyl-tRNA synthetase</keyword>
<dbReference type="InterPro" id="IPR015273">
    <property type="entry name" value="Cys-tRNA-synt_Ia_DALR"/>
</dbReference>
<reference evidence="14 15" key="1">
    <citation type="submission" date="2017-09" db="EMBL/GenBank/DDBJ databases">
        <title>Depth-based differentiation of microbial function through sediment-hosted aquifers and enrichment of novel symbionts in the deep terrestrial subsurface.</title>
        <authorList>
            <person name="Probst A.J."/>
            <person name="Ladd B."/>
            <person name="Jarett J.K."/>
            <person name="Geller-Mcgrath D.E."/>
            <person name="Sieber C.M."/>
            <person name="Emerson J.B."/>
            <person name="Anantharaman K."/>
            <person name="Thomas B.C."/>
            <person name="Malmstrom R."/>
            <person name="Stieglmeier M."/>
            <person name="Klingl A."/>
            <person name="Woyke T."/>
            <person name="Ryan C.M."/>
            <person name="Banfield J.F."/>
        </authorList>
    </citation>
    <scope>NUCLEOTIDE SEQUENCE [LARGE SCALE GENOMIC DNA]</scope>
    <source>
        <strain evidence="14">CG10_big_fil_rev_8_21_14_0_10_45_14</strain>
    </source>
</reference>
<dbReference type="InterPro" id="IPR032678">
    <property type="entry name" value="tRNA-synt_1_cat_dom"/>
</dbReference>
<dbReference type="PANTHER" id="PTHR10890">
    <property type="entry name" value="CYSTEINYL-TRNA SYNTHETASE"/>
    <property type="match status" value="1"/>
</dbReference>
<proteinExistence type="inferred from homology"/>
<dbReference type="EC" id="6.1.1.16" evidence="12"/>
<dbReference type="CDD" id="cd00672">
    <property type="entry name" value="CysRS_core"/>
    <property type="match status" value="1"/>
</dbReference>
<dbReference type="GO" id="GO:0006423">
    <property type="term" value="P:cysteinyl-tRNA aminoacylation"/>
    <property type="evidence" value="ECO:0007669"/>
    <property type="project" value="UniProtKB-UniRule"/>
</dbReference>
<dbReference type="InterPro" id="IPR014729">
    <property type="entry name" value="Rossmann-like_a/b/a_fold"/>
</dbReference>
<dbReference type="NCBIfam" id="TIGR00435">
    <property type="entry name" value="cysS"/>
    <property type="match status" value="1"/>
</dbReference>
<dbReference type="Pfam" id="PF01406">
    <property type="entry name" value="tRNA-synt_1e"/>
    <property type="match status" value="1"/>
</dbReference>
<dbReference type="Pfam" id="PF09190">
    <property type="entry name" value="DALR_2"/>
    <property type="match status" value="1"/>
</dbReference>
<keyword evidence="5 12" id="KW-0436">Ligase</keyword>
<dbReference type="EMBL" id="PCYL01000032">
    <property type="protein sequence ID" value="PIR46667.1"/>
    <property type="molecule type" value="Genomic_DNA"/>
</dbReference>
<dbReference type="PANTHER" id="PTHR10890:SF3">
    <property type="entry name" value="CYSTEINE--TRNA LIGASE, CYTOPLASMIC"/>
    <property type="match status" value="1"/>
</dbReference>
<evidence type="ECO:0000256" key="7">
    <source>
        <dbReference type="ARBA" id="ARBA00022741"/>
    </source>
</evidence>
<gene>
    <name evidence="12" type="primary">cysS</name>
    <name evidence="14" type="ORF">COV07_02925</name>
</gene>
<comment type="catalytic activity">
    <reaction evidence="12">
        <text>tRNA(Cys) + L-cysteine + ATP = L-cysteinyl-tRNA(Cys) + AMP + diphosphate</text>
        <dbReference type="Rhea" id="RHEA:17773"/>
        <dbReference type="Rhea" id="RHEA-COMP:9661"/>
        <dbReference type="Rhea" id="RHEA-COMP:9679"/>
        <dbReference type="ChEBI" id="CHEBI:30616"/>
        <dbReference type="ChEBI" id="CHEBI:33019"/>
        <dbReference type="ChEBI" id="CHEBI:35235"/>
        <dbReference type="ChEBI" id="CHEBI:78442"/>
        <dbReference type="ChEBI" id="CHEBI:78517"/>
        <dbReference type="ChEBI" id="CHEBI:456215"/>
        <dbReference type="EC" id="6.1.1.16"/>
    </reaction>
</comment>
<evidence type="ECO:0000313" key="15">
    <source>
        <dbReference type="Proteomes" id="UP000230833"/>
    </source>
</evidence>
<name>A0A2H0RJM6_9BACT</name>
<dbReference type="Gene3D" id="1.20.120.640">
    <property type="entry name" value="Anticodon-binding domain of a subclass of class I aminoacyl-tRNA synthetases"/>
    <property type="match status" value="1"/>
</dbReference>
<organism evidence="14 15">
    <name type="scientific">Candidatus Vogelbacteria bacterium CG10_big_fil_rev_8_21_14_0_10_45_14</name>
    <dbReference type="NCBI Taxonomy" id="1975042"/>
    <lineage>
        <taxon>Bacteria</taxon>
        <taxon>Candidatus Vogeliibacteriota</taxon>
    </lineage>
</organism>
<dbReference type="GO" id="GO:0005524">
    <property type="term" value="F:ATP binding"/>
    <property type="evidence" value="ECO:0007669"/>
    <property type="project" value="UniProtKB-UniRule"/>
</dbReference>
<dbReference type="SMART" id="SM00840">
    <property type="entry name" value="DALR_2"/>
    <property type="match status" value="1"/>
</dbReference>
<feature type="binding site" evidence="12">
    <location>
        <position position="283"/>
    </location>
    <ligand>
        <name>ATP</name>
        <dbReference type="ChEBI" id="CHEBI:30616"/>
    </ligand>
</feature>
<sequence>MDIKLFNTLGREKQVFRPLNAGRATLYSCGPTVYDYVHIGNLRTYIFTDVLVRTLTYFGYDTLFVQNITDFGHLVGDGNEGEDKMEKGAKREGRSADEIAHIYISAFKEDARNLNLIPPTVQPKASEHVAEQIEMIRSLELKGFTYKTTLGIYFDTSKCPDYGTLAGLNITEQESGARVEQNEEKKNKTDFVLWKSSKHSKARRVGNWESPWGIGFPGWHIECSAMSTKYLGDRFDIHTGAVDFIPLHHTNERAQNMATFGHEVVNYWIHGGFLKVDAGRMGKSEGNAFTLTQLKERDFSPLEFRYFTYSAHYRSSLNFTWEGLTSAKIAYRKLRERTSQMIGDGLPDKNYLQKFEEAVSDDLNIPEAIAILWDLVKDDTIPSETKKATMREADKILALDLLSPIESEDIPKHVQAFAVLRKDARERGDFMEADRLRDKIQSHGYNIRDENNQFTLTRRGAR</sequence>
<dbReference type="InterPro" id="IPR009080">
    <property type="entry name" value="tRNAsynth_Ia_anticodon-bd"/>
</dbReference>
<evidence type="ECO:0000256" key="9">
    <source>
        <dbReference type="ARBA" id="ARBA00022840"/>
    </source>
</evidence>
<dbReference type="AlphaFoldDB" id="A0A2H0RJM6"/>
<evidence type="ECO:0000256" key="4">
    <source>
        <dbReference type="ARBA" id="ARBA00022490"/>
    </source>
</evidence>
<comment type="similarity">
    <text evidence="2 12">Belongs to the class-I aminoacyl-tRNA synthetase family.</text>
</comment>
<evidence type="ECO:0000256" key="10">
    <source>
        <dbReference type="ARBA" id="ARBA00022917"/>
    </source>
</evidence>
<evidence type="ECO:0000256" key="5">
    <source>
        <dbReference type="ARBA" id="ARBA00022598"/>
    </source>
</evidence>
<feature type="short sequence motif" description="'HIGH' region" evidence="12">
    <location>
        <begin position="31"/>
        <end position="41"/>
    </location>
</feature>
<dbReference type="PRINTS" id="PR00983">
    <property type="entry name" value="TRNASYNTHCYS"/>
</dbReference>
<comment type="caution">
    <text evidence="14">The sequence shown here is derived from an EMBL/GenBank/DDBJ whole genome shotgun (WGS) entry which is preliminary data.</text>
</comment>
<feature type="binding site" evidence="12">
    <location>
        <position position="252"/>
    </location>
    <ligand>
        <name>Zn(2+)</name>
        <dbReference type="ChEBI" id="CHEBI:29105"/>
    </ligand>
</feature>
<dbReference type="InterPro" id="IPR024909">
    <property type="entry name" value="Cys-tRNA/MSH_ligase"/>
</dbReference>
<keyword evidence="4 12" id="KW-0963">Cytoplasm</keyword>
<dbReference type="GO" id="GO:0004817">
    <property type="term" value="F:cysteine-tRNA ligase activity"/>
    <property type="evidence" value="ECO:0007669"/>
    <property type="project" value="UniProtKB-UniRule"/>
</dbReference>
<feature type="binding site" evidence="12">
    <location>
        <position position="248"/>
    </location>
    <ligand>
        <name>Zn(2+)</name>
        <dbReference type="ChEBI" id="CHEBI:29105"/>
    </ligand>
</feature>
<dbReference type="Proteomes" id="UP000230833">
    <property type="component" value="Unassembled WGS sequence"/>
</dbReference>
<evidence type="ECO:0000256" key="6">
    <source>
        <dbReference type="ARBA" id="ARBA00022723"/>
    </source>
</evidence>
<accession>A0A2H0RJM6</accession>
<keyword evidence="10 12" id="KW-0648">Protein biosynthesis</keyword>
<evidence type="ECO:0000256" key="1">
    <source>
        <dbReference type="ARBA" id="ARBA00004496"/>
    </source>
</evidence>
<feature type="domain" description="Cysteinyl-tRNA synthetase class Ia DALR" evidence="13">
    <location>
        <begin position="354"/>
        <end position="409"/>
    </location>
</feature>
<comment type="subunit">
    <text evidence="3 12">Monomer.</text>
</comment>
<dbReference type="SUPFAM" id="SSF47323">
    <property type="entry name" value="Anticodon-binding domain of a subclass of class I aminoacyl-tRNA synthetases"/>
    <property type="match status" value="1"/>
</dbReference>
<keyword evidence="7 12" id="KW-0547">Nucleotide-binding</keyword>
<keyword evidence="8 12" id="KW-0862">Zinc</keyword>
<evidence type="ECO:0000259" key="13">
    <source>
        <dbReference type="SMART" id="SM00840"/>
    </source>
</evidence>
<dbReference type="InterPro" id="IPR056411">
    <property type="entry name" value="CysS_C"/>
</dbReference>
<feature type="short sequence motif" description="'KMSKS' region" evidence="12">
    <location>
        <begin position="280"/>
        <end position="284"/>
    </location>
</feature>
<evidence type="ECO:0000256" key="3">
    <source>
        <dbReference type="ARBA" id="ARBA00011245"/>
    </source>
</evidence>
<dbReference type="SUPFAM" id="SSF52374">
    <property type="entry name" value="Nucleotidylyl transferase"/>
    <property type="match status" value="1"/>
</dbReference>
<dbReference type="GO" id="GO:0005829">
    <property type="term" value="C:cytosol"/>
    <property type="evidence" value="ECO:0007669"/>
    <property type="project" value="TreeGrafter"/>
</dbReference>
<protein>
    <recommendedName>
        <fullName evidence="12">Cysteine--tRNA ligase</fullName>
        <ecNumber evidence="12">6.1.1.16</ecNumber>
    </recommendedName>
    <alternativeName>
        <fullName evidence="12">Cysteinyl-tRNA synthetase</fullName>
        <shortName evidence="12">CysRS</shortName>
    </alternativeName>
</protein>
<keyword evidence="6 12" id="KW-0479">Metal-binding</keyword>
<dbReference type="Gene3D" id="3.40.50.620">
    <property type="entry name" value="HUPs"/>
    <property type="match status" value="1"/>
</dbReference>
<dbReference type="GO" id="GO:0008270">
    <property type="term" value="F:zinc ion binding"/>
    <property type="evidence" value="ECO:0007669"/>
    <property type="project" value="UniProtKB-UniRule"/>
</dbReference>
<comment type="cofactor">
    <cofactor evidence="12">
        <name>Zn(2+)</name>
        <dbReference type="ChEBI" id="CHEBI:29105"/>
    </cofactor>
    <text evidence="12">Binds 1 zinc ion per subunit.</text>
</comment>
<keyword evidence="9 12" id="KW-0067">ATP-binding</keyword>
<dbReference type="Pfam" id="PF23493">
    <property type="entry name" value="CysS_C"/>
    <property type="match status" value="1"/>
</dbReference>